<accession>A0A060C8R5</accession>
<dbReference type="EMBL" id="KF122082">
    <property type="protein sequence ID" value="AIA89375.1"/>
    <property type="molecule type" value="Genomic_DNA"/>
</dbReference>
<proteinExistence type="predicted"/>
<dbReference type="AlphaFoldDB" id="A0A060C8R5"/>
<protein>
    <submittedName>
        <fullName evidence="1">CAZy families GH2|CBM42 protein</fullName>
    </submittedName>
</protein>
<feature type="non-terminal residue" evidence="1">
    <location>
        <position position="81"/>
    </location>
</feature>
<name>A0A060C8R5_9BACT</name>
<sequence>MFTVIRPPGWRLPEEKRVSVLGEFGGYGLNVPGHLWFDGPTHGYEDAPDRDTLTDEYRTIWHRVGEMEKKGLSAAVYTQIT</sequence>
<evidence type="ECO:0000313" key="1">
    <source>
        <dbReference type="EMBL" id="AIA89375.1"/>
    </source>
</evidence>
<organism evidence="1">
    <name type="scientific">uncultured Stigmatella sp</name>
    <dbReference type="NCBI Taxonomy" id="290608"/>
    <lineage>
        <taxon>Bacteria</taxon>
        <taxon>Pseudomonadati</taxon>
        <taxon>Myxococcota</taxon>
        <taxon>Myxococcia</taxon>
        <taxon>Myxococcales</taxon>
        <taxon>Cystobacterineae</taxon>
        <taxon>Archangiaceae</taxon>
        <taxon>Stigmatella</taxon>
        <taxon>environmental samples</taxon>
    </lineage>
</organism>
<reference evidence="1" key="1">
    <citation type="journal article" date="2013" name="Environ. Microbiol.">
        <title>Seasonally variable intestinal metagenomes of the red palm weevil (Rhynchophorus ferrugineus).</title>
        <authorList>
            <person name="Jia S."/>
            <person name="Zhang X."/>
            <person name="Zhang G."/>
            <person name="Yin A."/>
            <person name="Zhang S."/>
            <person name="Li F."/>
            <person name="Wang L."/>
            <person name="Zhao D."/>
            <person name="Yun Q."/>
            <person name="Tala"/>
            <person name="Wang J."/>
            <person name="Sun G."/>
            <person name="Baabdullah M."/>
            <person name="Yu X."/>
            <person name="Hu S."/>
            <person name="Al-Mssallem I.S."/>
            <person name="Yu J."/>
        </authorList>
    </citation>
    <scope>NUCLEOTIDE SEQUENCE</scope>
</reference>